<sequence>MRAKQIWEYVPIPAKLKLVSDRITSTRLTLGYFLFSFAHFVIQVAIQAKAFTINATAASFLWDIVTQAKTTSDAFPVFHGSEFHLCDSVPTSIDTKDCQLLWKAQAGNLSTPVATSLAFENAVPTSSTPITSPVSLPAALATGVPSSNPAHVPLSSVTAVLSTTPSFAIATTMSVTHSAPAAAPTSSAIKSDESSDDSDNESSDDSGSESEDDKPVATRAVRLNPRDGHKPKILALVDADGVVSVTLSGMGYNGRQVVLDKTCLWALNYPVSILNNTKREDIVFIAFQFWVLGMSLVAILNESIPHIIASLLTHVLATGWAAFQISHTAGFQSRFNQLITKGACSGVQLLPNYWQDRHNAEVPSLVLNVIALLISVFLTWRLIRLFGWQTFKRVGASLTINRVYKIVLSLSIAIQISLFFIAVTVGLWIDQLFNGAIGHLAAHKKLYEILFIITLVLILPWLILGWFSVRRELRVPMLVFLGLTVMYMVGWGVMFMSNSFRWTFVTWRFFSMMAVASVALTLATFILGVVCRCNFGKGLPRYLNYQEPLPGDDFVPIRPGFAGGDPEKVEFPSNEKPIPTWSVTFGQGNEVPVPRKMFPPPYAGNGTRMGPRFSNASSEPFETASSMSSVRYPTVAHTRDDSRSTFGSDSDHGMNGAVRENGTILSSPTTLQYYSLERSLSQASTTTSESGRKRWIIE</sequence>
<proteinExistence type="predicted"/>
<evidence type="ECO:0000256" key="2">
    <source>
        <dbReference type="SAM" id="Phobius"/>
    </source>
</evidence>
<dbReference type="OrthoDB" id="2448307at2759"/>
<dbReference type="PANTHER" id="PTHR34391:SF2">
    <property type="entry name" value="TRP C-TERMINAL DOMAIN-CONTAINING PROTEIN"/>
    <property type="match status" value="1"/>
</dbReference>
<dbReference type="InterPro" id="IPR040410">
    <property type="entry name" value="UPF0658_Golgi"/>
</dbReference>
<name>A0A9P6A5G5_PLEER</name>
<feature type="region of interest" description="Disordered" evidence="1">
    <location>
        <begin position="617"/>
        <end position="663"/>
    </location>
</feature>
<keyword evidence="2" id="KW-0812">Transmembrane</keyword>
<keyword evidence="2" id="KW-1133">Transmembrane helix</keyword>
<keyword evidence="4" id="KW-1185">Reference proteome</keyword>
<dbReference type="GO" id="GO:0005794">
    <property type="term" value="C:Golgi apparatus"/>
    <property type="evidence" value="ECO:0007669"/>
    <property type="project" value="TreeGrafter"/>
</dbReference>
<protein>
    <submittedName>
        <fullName evidence="3">Uncharacterized protein</fullName>
    </submittedName>
</protein>
<dbReference type="EMBL" id="MU154539">
    <property type="protein sequence ID" value="KAF9498119.1"/>
    <property type="molecule type" value="Genomic_DNA"/>
</dbReference>
<evidence type="ECO:0000313" key="3">
    <source>
        <dbReference type="EMBL" id="KAF9498119.1"/>
    </source>
</evidence>
<dbReference type="AlphaFoldDB" id="A0A9P6A5G5"/>
<keyword evidence="2" id="KW-0472">Membrane</keyword>
<feature type="transmembrane region" description="Helical" evidence="2">
    <location>
        <begin position="509"/>
        <end position="531"/>
    </location>
</feature>
<organism evidence="3 4">
    <name type="scientific">Pleurotus eryngii</name>
    <name type="common">Boletus of the steppes</name>
    <dbReference type="NCBI Taxonomy" id="5323"/>
    <lineage>
        <taxon>Eukaryota</taxon>
        <taxon>Fungi</taxon>
        <taxon>Dikarya</taxon>
        <taxon>Basidiomycota</taxon>
        <taxon>Agaricomycotina</taxon>
        <taxon>Agaricomycetes</taxon>
        <taxon>Agaricomycetidae</taxon>
        <taxon>Agaricales</taxon>
        <taxon>Pleurotineae</taxon>
        <taxon>Pleurotaceae</taxon>
        <taxon>Pleurotus</taxon>
    </lineage>
</organism>
<feature type="transmembrane region" description="Helical" evidence="2">
    <location>
        <begin position="365"/>
        <end position="383"/>
    </location>
</feature>
<gene>
    <name evidence="3" type="ORF">BDN71DRAFT_1535598</name>
</gene>
<feature type="transmembrane region" description="Helical" evidence="2">
    <location>
        <begin position="476"/>
        <end position="497"/>
    </location>
</feature>
<reference evidence="3" key="1">
    <citation type="submission" date="2020-11" db="EMBL/GenBank/DDBJ databases">
        <authorList>
            <consortium name="DOE Joint Genome Institute"/>
            <person name="Ahrendt S."/>
            <person name="Riley R."/>
            <person name="Andreopoulos W."/>
            <person name="Labutti K."/>
            <person name="Pangilinan J."/>
            <person name="Ruiz-Duenas F.J."/>
            <person name="Barrasa J.M."/>
            <person name="Sanchez-Garcia M."/>
            <person name="Camarero S."/>
            <person name="Miyauchi S."/>
            <person name="Serrano A."/>
            <person name="Linde D."/>
            <person name="Babiker R."/>
            <person name="Drula E."/>
            <person name="Ayuso-Fernandez I."/>
            <person name="Pacheco R."/>
            <person name="Padilla G."/>
            <person name="Ferreira P."/>
            <person name="Barriuso J."/>
            <person name="Kellner H."/>
            <person name="Castanera R."/>
            <person name="Alfaro M."/>
            <person name="Ramirez L."/>
            <person name="Pisabarro A.G."/>
            <person name="Kuo A."/>
            <person name="Tritt A."/>
            <person name="Lipzen A."/>
            <person name="He G."/>
            <person name="Yan M."/>
            <person name="Ng V."/>
            <person name="Cullen D."/>
            <person name="Martin F."/>
            <person name="Rosso M.-N."/>
            <person name="Henrissat B."/>
            <person name="Hibbett D."/>
            <person name="Martinez A.T."/>
            <person name="Grigoriev I.V."/>
        </authorList>
    </citation>
    <scope>NUCLEOTIDE SEQUENCE</scope>
    <source>
        <strain evidence="3">ATCC 90797</strain>
    </source>
</reference>
<comment type="caution">
    <text evidence="3">The sequence shown here is derived from an EMBL/GenBank/DDBJ whole genome shotgun (WGS) entry which is preliminary data.</text>
</comment>
<dbReference type="Proteomes" id="UP000807025">
    <property type="component" value="Unassembled WGS sequence"/>
</dbReference>
<accession>A0A9P6A5G5</accession>
<feature type="transmembrane region" description="Helical" evidence="2">
    <location>
        <begin position="403"/>
        <end position="429"/>
    </location>
</feature>
<dbReference type="PANTHER" id="PTHR34391">
    <property type="entry name" value="UPF0658 GOLGI APPARATUS MEMBRANE PROTEIN C1952.10C-RELATED"/>
    <property type="match status" value="1"/>
</dbReference>
<evidence type="ECO:0000313" key="4">
    <source>
        <dbReference type="Proteomes" id="UP000807025"/>
    </source>
</evidence>
<feature type="compositionally biased region" description="Acidic residues" evidence="1">
    <location>
        <begin position="194"/>
        <end position="212"/>
    </location>
</feature>
<feature type="region of interest" description="Disordered" evidence="1">
    <location>
        <begin position="180"/>
        <end position="223"/>
    </location>
</feature>
<feature type="transmembrane region" description="Helical" evidence="2">
    <location>
        <begin position="449"/>
        <end position="469"/>
    </location>
</feature>
<feature type="transmembrane region" description="Helical" evidence="2">
    <location>
        <begin position="282"/>
        <end position="300"/>
    </location>
</feature>
<evidence type="ECO:0000256" key="1">
    <source>
        <dbReference type="SAM" id="MobiDB-lite"/>
    </source>
</evidence>
<feature type="compositionally biased region" description="Polar residues" evidence="1">
    <location>
        <begin position="617"/>
        <end position="631"/>
    </location>
</feature>